<name>A0A7Z2JBW9_9BURK</name>
<dbReference type="KEGG" id="pacp:FAZ97_24950"/>
<evidence type="ECO:0000259" key="3">
    <source>
        <dbReference type="Pfam" id="PF03972"/>
    </source>
</evidence>
<dbReference type="Gene3D" id="1.10.4100.10">
    <property type="entry name" value="2-methylcitrate dehydratase PrpD"/>
    <property type="match status" value="1"/>
</dbReference>
<reference evidence="5 6" key="1">
    <citation type="submission" date="2019-12" db="EMBL/GenBank/DDBJ databases">
        <title>Paraburkholderia acidiphila 7Q-K02 sp. nov and Paraburkholderia acidisoli DHF22 sp. nov., two strains isolated from forest soil.</title>
        <authorList>
            <person name="Gao Z."/>
            <person name="Qiu L."/>
        </authorList>
    </citation>
    <scope>NUCLEOTIDE SEQUENCE [LARGE SCALE GENOMIC DNA]</scope>
    <source>
        <strain evidence="5 6">7Q-K02</strain>
    </source>
</reference>
<sequence>MPILPSSSRRRLLQCAAACSVLSVLDAKHALAADASPSTSPDDTGITAQLARYIVAARDKPLPDAVLIECKNHILDTFGAMVSGSRMRPGMLATQYVRSLGGAPQASVVGSDLRTSTVNAALANAMCAHSDETDDFEPVTKAHPGCSTVPAALALGEGQGASGAAFVRAVALGYDTACRLLMALGPDLVRASHRSAEGTASTFGALGAAAALARLDERQTRYAISYAAQQVSGLWSWVKDRDHIEKAFDFAGMGARNGVMAATMVQSGMTGVADVLDGTHNLFIALSAKPQPEAMIDRLGSRFFVTETAIKTYSVGYPIQSPLDALLTLRRQYQLTPDNVRTVVVKVPPDAIGIVGDSAMPDVNCQHMVALALVKGAVSFADSHDAALMRDPQILAQRAKVSVVADPKLSDPAAPRGGIVEVTLTDGRTVSHYTRFPPGTKENPLSVAQVNEKARDLMEPVLGQRKTAQLIERINALEHVANIADLRPLFTT</sequence>
<feature type="chain" id="PRO_5031319791" evidence="2">
    <location>
        <begin position="33"/>
        <end position="492"/>
    </location>
</feature>
<gene>
    <name evidence="5" type="ORF">FAZ97_24950</name>
</gene>
<dbReference type="InterPro" id="IPR042183">
    <property type="entry name" value="MmgE/PrpD_sf_1"/>
</dbReference>
<dbReference type="PANTHER" id="PTHR16943:SF8">
    <property type="entry name" value="2-METHYLCITRATE DEHYDRATASE"/>
    <property type="match status" value="1"/>
</dbReference>
<dbReference type="OrthoDB" id="9797528at2"/>
<evidence type="ECO:0000313" key="6">
    <source>
        <dbReference type="Proteomes" id="UP000434209"/>
    </source>
</evidence>
<dbReference type="InterPro" id="IPR006311">
    <property type="entry name" value="TAT_signal"/>
</dbReference>
<dbReference type="PROSITE" id="PS51318">
    <property type="entry name" value="TAT"/>
    <property type="match status" value="1"/>
</dbReference>
<accession>A0A7Z2JBW9</accession>
<dbReference type="SUPFAM" id="SSF103378">
    <property type="entry name" value="2-methylcitrate dehydratase PrpD"/>
    <property type="match status" value="1"/>
</dbReference>
<dbReference type="Gene3D" id="3.30.1330.120">
    <property type="entry name" value="2-methylcitrate dehydratase PrpD"/>
    <property type="match status" value="1"/>
</dbReference>
<dbReference type="Pfam" id="PF19305">
    <property type="entry name" value="MmgE_PrpD_C"/>
    <property type="match status" value="1"/>
</dbReference>
<protein>
    <submittedName>
        <fullName evidence="5">MmgE/PrpD family protein</fullName>
    </submittedName>
</protein>
<feature type="domain" description="MmgE/PrpD N-terminal" evidence="3">
    <location>
        <begin position="49"/>
        <end position="293"/>
    </location>
</feature>
<keyword evidence="6" id="KW-1185">Reference proteome</keyword>
<proteinExistence type="inferred from homology"/>
<dbReference type="PANTHER" id="PTHR16943">
    <property type="entry name" value="2-METHYLCITRATE DEHYDRATASE-RELATED"/>
    <property type="match status" value="1"/>
</dbReference>
<dbReference type="InterPro" id="IPR045337">
    <property type="entry name" value="MmgE_PrpD_C"/>
</dbReference>
<dbReference type="InterPro" id="IPR045336">
    <property type="entry name" value="MmgE_PrpD_N"/>
</dbReference>
<evidence type="ECO:0000256" key="2">
    <source>
        <dbReference type="SAM" id="SignalP"/>
    </source>
</evidence>
<dbReference type="Proteomes" id="UP000434209">
    <property type="component" value="Chromosome 3"/>
</dbReference>
<dbReference type="AlphaFoldDB" id="A0A7Z2JBW9"/>
<dbReference type="GO" id="GO:0016829">
    <property type="term" value="F:lyase activity"/>
    <property type="evidence" value="ECO:0007669"/>
    <property type="project" value="InterPro"/>
</dbReference>
<dbReference type="Pfam" id="PF03972">
    <property type="entry name" value="MmgE_PrpD_N"/>
    <property type="match status" value="1"/>
</dbReference>
<evidence type="ECO:0000256" key="1">
    <source>
        <dbReference type="ARBA" id="ARBA00006174"/>
    </source>
</evidence>
<evidence type="ECO:0000313" key="5">
    <source>
        <dbReference type="EMBL" id="QGZ58253.1"/>
    </source>
</evidence>
<dbReference type="InterPro" id="IPR042188">
    <property type="entry name" value="MmgE/PrpD_sf_2"/>
</dbReference>
<feature type="signal peptide" evidence="2">
    <location>
        <begin position="1"/>
        <end position="32"/>
    </location>
</feature>
<organism evidence="5 6">
    <name type="scientific">Paraburkholderia acidiphila</name>
    <dbReference type="NCBI Taxonomy" id="2571747"/>
    <lineage>
        <taxon>Bacteria</taxon>
        <taxon>Pseudomonadati</taxon>
        <taxon>Pseudomonadota</taxon>
        <taxon>Betaproteobacteria</taxon>
        <taxon>Burkholderiales</taxon>
        <taxon>Burkholderiaceae</taxon>
        <taxon>Paraburkholderia</taxon>
    </lineage>
</organism>
<comment type="similarity">
    <text evidence="1">Belongs to the PrpD family.</text>
</comment>
<feature type="domain" description="MmgE/PrpD C-terminal" evidence="4">
    <location>
        <begin position="313"/>
        <end position="472"/>
    </location>
</feature>
<dbReference type="InterPro" id="IPR036148">
    <property type="entry name" value="MmgE/PrpD_sf"/>
</dbReference>
<evidence type="ECO:0000259" key="4">
    <source>
        <dbReference type="Pfam" id="PF19305"/>
    </source>
</evidence>
<dbReference type="EMBL" id="CP046911">
    <property type="protein sequence ID" value="QGZ58253.1"/>
    <property type="molecule type" value="Genomic_DNA"/>
</dbReference>
<keyword evidence="2" id="KW-0732">Signal</keyword>
<dbReference type="InterPro" id="IPR005656">
    <property type="entry name" value="MmgE_PrpD"/>
</dbReference>